<accession>A0ABW3TN60</accession>
<dbReference type="InterPro" id="IPR005770">
    <property type="entry name" value="PhnD"/>
</dbReference>
<comment type="similarity">
    <text evidence="1">Belongs to the phosphate/phosphite/phosphonate binding protein family.</text>
</comment>
<dbReference type="PANTHER" id="PTHR35841">
    <property type="entry name" value="PHOSPHONATES-BINDING PERIPLASMIC PROTEIN"/>
    <property type="match status" value="1"/>
</dbReference>
<evidence type="ECO:0000256" key="3">
    <source>
        <dbReference type="SAM" id="SignalP"/>
    </source>
</evidence>
<protein>
    <submittedName>
        <fullName evidence="4">Phosphate/phosphite/phosphonate ABC transporter substrate-binding protein</fullName>
    </submittedName>
</protein>
<name>A0ABW3TN60_9MICO</name>
<evidence type="ECO:0000256" key="2">
    <source>
        <dbReference type="ARBA" id="ARBA00022729"/>
    </source>
</evidence>
<evidence type="ECO:0000256" key="1">
    <source>
        <dbReference type="ARBA" id="ARBA00007162"/>
    </source>
</evidence>
<dbReference type="Gene3D" id="3.40.190.10">
    <property type="entry name" value="Periplasmic binding protein-like II"/>
    <property type="match status" value="2"/>
</dbReference>
<dbReference type="NCBIfam" id="TIGR01098">
    <property type="entry name" value="3A0109s03R"/>
    <property type="match status" value="1"/>
</dbReference>
<dbReference type="PROSITE" id="PS51257">
    <property type="entry name" value="PROKAR_LIPOPROTEIN"/>
    <property type="match status" value="1"/>
</dbReference>
<sequence>MRTTYSRALTRRSGALRTAAVGAALAALTLTGCSAAAGDAEGKPAQDTEAAQDPSSLVLALVPSQDQDGLVDTAAPLTDYLTEELGIEVTGVVSKDYQAAVEAMGAGQAQIGFLPSLQLWQANDMYGAETVLQTERNGNITYPAQFMTNNPDKYCEDTPVERDGKLFCNGADAMAGPAGLDSIEKMQGAKVAVLGPGSPAGYIYPMLALQEAGFNTDTDIQQVPVTANDAAVLAVYNGDAEVGFSFWDARDIVAKDTPDVGQKVVVFAMTEEIPNDGVALSSDLSPELKQRITDALEEFSNTPDGSAILESIYSITKLAPANPDSLDVVARAAEALGLQ</sequence>
<comment type="caution">
    <text evidence="4">The sequence shown here is derived from an EMBL/GenBank/DDBJ whole genome shotgun (WGS) entry which is preliminary data.</text>
</comment>
<keyword evidence="5" id="KW-1185">Reference proteome</keyword>
<feature type="signal peptide" evidence="3">
    <location>
        <begin position="1"/>
        <end position="36"/>
    </location>
</feature>
<feature type="chain" id="PRO_5047422875" evidence="3">
    <location>
        <begin position="37"/>
        <end position="339"/>
    </location>
</feature>
<dbReference type="Pfam" id="PF12974">
    <property type="entry name" value="Phosphonate-bd"/>
    <property type="match status" value="1"/>
</dbReference>
<dbReference type="PANTHER" id="PTHR35841:SF1">
    <property type="entry name" value="PHOSPHONATES-BINDING PERIPLASMIC PROTEIN"/>
    <property type="match status" value="1"/>
</dbReference>
<dbReference type="RefSeq" id="WP_343959626.1">
    <property type="nucleotide sequence ID" value="NZ_BAAAKZ010000003.1"/>
</dbReference>
<dbReference type="EMBL" id="JBHTLY010000001">
    <property type="protein sequence ID" value="MFD1200943.1"/>
    <property type="molecule type" value="Genomic_DNA"/>
</dbReference>
<proteinExistence type="inferred from homology"/>
<dbReference type="SUPFAM" id="SSF53850">
    <property type="entry name" value="Periplasmic binding protein-like II"/>
    <property type="match status" value="1"/>
</dbReference>
<evidence type="ECO:0000313" key="5">
    <source>
        <dbReference type="Proteomes" id="UP001597181"/>
    </source>
</evidence>
<dbReference type="Proteomes" id="UP001597181">
    <property type="component" value="Unassembled WGS sequence"/>
</dbReference>
<reference evidence="5" key="1">
    <citation type="journal article" date="2019" name="Int. J. Syst. Evol. Microbiol.">
        <title>The Global Catalogue of Microorganisms (GCM) 10K type strain sequencing project: providing services to taxonomists for standard genome sequencing and annotation.</title>
        <authorList>
            <consortium name="The Broad Institute Genomics Platform"/>
            <consortium name="The Broad Institute Genome Sequencing Center for Infectious Disease"/>
            <person name="Wu L."/>
            <person name="Ma J."/>
        </authorList>
    </citation>
    <scope>NUCLEOTIDE SEQUENCE [LARGE SCALE GENOMIC DNA]</scope>
    <source>
        <strain evidence="5">CCUG 50213</strain>
    </source>
</reference>
<evidence type="ECO:0000313" key="4">
    <source>
        <dbReference type="EMBL" id="MFD1200943.1"/>
    </source>
</evidence>
<gene>
    <name evidence="4" type="primary">phnD</name>
    <name evidence="4" type="ORF">ACFQ3U_03445</name>
</gene>
<organism evidence="4 5">
    <name type="scientific">Leucobacter albus</name>
    <dbReference type="NCBI Taxonomy" id="272210"/>
    <lineage>
        <taxon>Bacteria</taxon>
        <taxon>Bacillati</taxon>
        <taxon>Actinomycetota</taxon>
        <taxon>Actinomycetes</taxon>
        <taxon>Micrococcales</taxon>
        <taxon>Microbacteriaceae</taxon>
        <taxon>Leucobacter</taxon>
    </lineage>
</organism>
<keyword evidence="2 3" id="KW-0732">Signal</keyword>